<dbReference type="SUPFAM" id="SSF64484">
    <property type="entry name" value="beta and beta-prime subunits of DNA dependent RNA-polymerase"/>
    <property type="match status" value="1"/>
</dbReference>
<evidence type="ECO:0000256" key="5">
    <source>
        <dbReference type="ARBA" id="ARBA00023163"/>
    </source>
</evidence>
<dbReference type="Pfam" id="PF04990">
    <property type="entry name" value="RNA_pol_Rpb1_7"/>
    <property type="match status" value="1"/>
</dbReference>
<dbReference type="Gene3D" id="6.20.50.80">
    <property type="match status" value="1"/>
</dbReference>
<evidence type="ECO:0000259" key="7">
    <source>
        <dbReference type="Pfam" id="PF04990"/>
    </source>
</evidence>
<evidence type="ECO:0000259" key="6">
    <source>
        <dbReference type="Pfam" id="PF04983"/>
    </source>
</evidence>
<dbReference type="Gene3D" id="1.10.274.100">
    <property type="entry name" value="RNA polymerase Rpb1, domain 3"/>
    <property type="match status" value="1"/>
</dbReference>
<dbReference type="InterPro" id="IPR038593">
    <property type="entry name" value="RNA_pol_Rpb1_7_sf"/>
</dbReference>
<dbReference type="AlphaFoldDB" id="A0A6C0EDH0"/>
<dbReference type="EC" id="2.7.7.6" evidence="1"/>
<evidence type="ECO:0000256" key="3">
    <source>
        <dbReference type="ARBA" id="ARBA00022679"/>
    </source>
</evidence>
<evidence type="ECO:0000313" key="11">
    <source>
        <dbReference type="EMBL" id="QHT26309.1"/>
    </source>
</evidence>
<protein>
    <recommendedName>
        <fullName evidence="1">DNA-directed RNA polymerase</fullName>
        <ecNumber evidence="1">2.7.7.6</ecNumber>
    </recommendedName>
</protein>
<name>A0A6C0EDH0_9ZZZZ</name>
<dbReference type="InterPro" id="IPR042102">
    <property type="entry name" value="RNA_pol_Rpb1_3_sf"/>
</dbReference>
<dbReference type="Pfam" id="PF05000">
    <property type="entry name" value="RNA_pol_Rpb1_4"/>
    <property type="match status" value="1"/>
</dbReference>
<feature type="domain" description="RNA polymerase Rpb1" evidence="9">
    <location>
        <begin position="301"/>
        <end position="912"/>
    </location>
</feature>
<keyword evidence="5" id="KW-0804">Transcription</keyword>
<dbReference type="Gene3D" id="1.10.132.30">
    <property type="match status" value="1"/>
</dbReference>
<feature type="domain" description="RNA polymerase Rpb1" evidence="8">
    <location>
        <begin position="375"/>
        <end position="546"/>
    </location>
</feature>
<evidence type="ECO:0000259" key="10">
    <source>
        <dbReference type="Pfam" id="PF05000"/>
    </source>
</evidence>
<dbReference type="InterPro" id="IPR007073">
    <property type="entry name" value="RNA_pol_Rpb1_7"/>
</dbReference>
<organism evidence="11">
    <name type="scientific">viral metagenome</name>
    <dbReference type="NCBI Taxonomy" id="1070528"/>
    <lineage>
        <taxon>unclassified sequences</taxon>
        <taxon>metagenomes</taxon>
        <taxon>organismal metagenomes</taxon>
    </lineage>
</organism>
<evidence type="ECO:0000256" key="4">
    <source>
        <dbReference type="ARBA" id="ARBA00022695"/>
    </source>
</evidence>
<keyword evidence="3" id="KW-0808">Transferase</keyword>
<accession>A0A6C0EDH0</accession>
<evidence type="ECO:0000256" key="1">
    <source>
        <dbReference type="ARBA" id="ARBA00012418"/>
    </source>
</evidence>
<dbReference type="Pfam" id="PF04992">
    <property type="entry name" value="RNA_pol_Rpb1_6"/>
    <property type="match status" value="1"/>
</dbReference>
<feature type="domain" description="RNA polymerase Rpb1" evidence="6">
    <location>
        <begin position="24"/>
        <end position="168"/>
    </location>
</feature>
<keyword evidence="4" id="KW-0548">Nucleotidyltransferase</keyword>
<dbReference type="GO" id="GO:0003899">
    <property type="term" value="F:DNA-directed RNA polymerase activity"/>
    <property type="evidence" value="ECO:0007669"/>
    <property type="project" value="UniProtKB-EC"/>
</dbReference>
<keyword evidence="2" id="KW-0240">DNA-directed RNA polymerase</keyword>
<dbReference type="GO" id="GO:0005665">
    <property type="term" value="C:RNA polymerase II, core complex"/>
    <property type="evidence" value="ECO:0007669"/>
    <property type="project" value="TreeGrafter"/>
</dbReference>
<dbReference type="InterPro" id="IPR007075">
    <property type="entry name" value="RNA_pol_Rpb1_6"/>
</dbReference>
<sequence>MNIFVPQSIQTQIELEELADVKLQIITPTTSRTIIGIVQDGLLGAYNLTAPNVKIDWRNAMNIMSYTSMEKFDKFEKNKTYTGQELFSLIIPPAINATTGNLKIKSGVIQEGGRLTKDELGSKKGSAIHQLIWDEYGAEETKQFIDDTQRLINNFNLYNGFTVGYGDTQIPNVVKEQIYKLFETKEQKVCHMITEIENNPNLMESNVFEFKLKEELLSIRENVGKLIMANLSPENNFNIMILSGSRGDSVNMAQICGCLGLQAVEGKMIQKKYNDRTSPYFHQNDDRGESRGLVRSSFYDGLSFNEFVFLLMAGREGLIDQAIKTAQTGYTQRRLVKSMEDIIIAYDGTVRTANGTLLQVTYGDSGANTTKQFSYKVRLVEMSNKDLEERHKFDSDQIKKYKQYKKNDEVYDMIKNMRNSIRKDMAKAKGQNITLTNVFMLPVNIDRIINNTLGDKKSDDDVVDPTYVHDKLEEILTNEHTMLIPMRKKERENKKSIKNRDEQIVKTLFKTALYDSLSPKRSVVEYKFSKKQFDKVIDEITNNYNKNIVEAGEMVGIIGAQSLGEPTTQLTLKSFHSSGIATMSTKTQGVPRILELFSVTKKPKTPQLYIYLTPEFKQSKEMAHRIASYIKYTTLGELRGRIEIYYDPKPNEDSGIMKKDGVKNVFYNQKVMAAKSGCQGDIANLPWLMRIEIEREKMLEKEVTLLDIKTKFCNWWEKRFGDSKNMKKEERKVINKITSLAVLSNSDSDKQPVIHLRFNVKDTDKIKDPFNRETLNNFIDHVIDKFKLKGIEEITNIAGIVEQRRMVFDDKTGDTKNINEQLIITEGVNLKEIRYIIGIDALNTICNDIYAVYQTYGIEIARARLLREIATTYEEAGGGNINYQHLSILVDMMTSGGYLMSVDRHGMNKSDTDPLSKASFEKSVEQLLTASVFGEVDHMKGVSSRLMAGLVIKGGTGMCDVLLNTSKIEKMEYTEEGDVYKQFTEINTNTLASNIVNKEHDDIFIPL</sequence>
<evidence type="ECO:0000259" key="9">
    <source>
        <dbReference type="Pfam" id="PF04998"/>
    </source>
</evidence>
<dbReference type="Gene3D" id="3.30.1360.140">
    <property type="match status" value="1"/>
</dbReference>
<evidence type="ECO:0000256" key="2">
    <source>
        <dbReference type="ARBA" id="ARBA00022478"/>
    </source>
</evidence>
<feature type="domain" description="RNA polymerase Rpb1" evidence="10">
    <location>
        <begin position="195"/>
        <end position="294"/>
    </location>
</feature>
<dbReference type="PANTHER" id="PTHR19376:SF37">
    <property type="entry name" value="DNA-DIRECTED RNA POLYMERASE II SUBUNIT RPB1"/>
    <property type="match status" value="1"/>
</dbReference>
<dbReference type="Pfam" id="PF04983">
    <property type="entry name" value="RNA_pol_Rpb1_3"/>
    <property type="match status" value="1"/>
</dbReference>
<dbReference type="Gene3D" id="6.10.250.2940">
    <property type="match status" value="1"/>
</dbReference>
<dbReference type="Gene3D" id="1.10.150.390">
    <property type="match status" value="1"/>
</dbReference>
<evidence type="ECO:0000259" key="8">
    <source>
        <dbReference type="Pfam" id="PF04992"/>
    </source>
</evidence>
<dbReference type="InterPro" id="IPR007083">
    <property type="entry name" value="RNA_pol_Rpb1_4"/>
</dbReference>
<reference evidence="11" key="1">
    <citation type="journal article" date="2020" name="Nature">
        <title>Giant virus diversity and host interactions through global metagenomics.</title>
        <authorList>
            <person name="Schulz F."/>
            <person name="Roux S."/>
            <person name="Paez-Espino D."/>
            <person name="Jungbluth S."/>
            <person name="Walsh D.A."/>
            <person name="Denef V.J."/>
            <person name="McMahon K.D."/>
            <person name="Konstantinidis K.T."/>
            <person name="Eloe-Fadrosh E.A."/>
            <person name="Kyrpides N.C."/>
            <person name="Woyke T."/>
        </authorList>
    </citation>
    <scope>NUCLEOTIDE SEQUENCE</scope>
    <source>
        <strain evidence="11">GVMAG-M-3300023179-27</strain>
    </source>
</reference>
<dbReference type="EMBL" id="MN739784">
    <property type="protein sequence ID" value="QHT26309.1"/>
    <property type="molecule type" value="Genomic_DNA"/>
</dbReference>
<dbReference type="PANTHER" id="PTHR19376">
    <property type="entry name" value="DNA-DIRECTED RNA POLYMERASE"/>
    <property type="match status" value="1"/>
</dbReference>
<proteinExistence type="predicted"/>
<dbReference type="GO" id="GO:0006351">
    <property type="term" value="P:DNA-templated transcription"/>
    <property type="evidence" value="ECO:0007669"/>
    <property type="project" value="InterPro"/>
</dbReference>
<dbReference type="Pfam" id="PF04998">
    <property type="entry name" value="RNA_pol_Rpb1_5"/>
    <property type="match status" value="1"/>
</dbReference>
<dbReference type="GO" id="GO:0003677">
    <property type="term" value="F:DNA binding"/>
    <property type="evidence" value="ECO:0007669"/>
    <property type="project" value="InterPro"/>
</dbReference>
<dbReference type="InterPro" id="IPR038120">
    <property type="entry name" value="Rpb1_funnel_sf"/>
</dbReference>
<feature type="domain" description="RNA polymerase Rpb1" evidence="7">
    <location>
        <begin position="633"/>
        <end position="789"/>
    </location>
</feature>
<dbReference type="InterPro" id="IPR045867">
    <property type="entry name" value="DNA-dir_RpoC_beta_prime"/>
</dbReference>
<dbReference type="InterPro" id="IPR007081">
    <property type="entry name" value="RNA_pol_Rpb1_5"/>
</dbReference>
<dbReference type="InterPro" id="IPR007066">
    <property type="entry name" value="RNA_pol_Rpb1_3"/>
</dbReference>